<name>A0ABP1DRT1_9APHY</name>
<keyword evidence="2" id="KW-1185">Reference proteome</keyword>
<protein>
    <submittedName>
        <fullName evidence="1">Uncharacterized protein</fullName>
    </submittedName>
</protein>
<dbReference type="Proteomes" id="UP001497453">
    <property type="component" value="Chromosome 5"/>
</dbReference>
<accession>A0ABP1DRT1</accession>
<proteinExistence type="predicted"/>
<evidence type="ECO:0000313" key="1">
    <source>
        <dbReference type="EMBL" id="CAL1709939.1"/>
    </source>
</evidence>
<dbReference type="EMBL" id="OZ037948">
    <property type="protein sequence ID" value="CAL1709939.1"/>
    <property type="molecule type" value="Genomic_DNA"/>
</dbReference>
<reference evidence="2" key="1">
    <citation type="submission" date="2024-04" db="EMBL/GenBank/DDBJ databases">
        <authorList>
            <person name="Shaw F."/>
            <person name="Minotto A."/>
        </authorList>
    </citation>
    <scope>NUCLEOTIDE SEQUENCE [LARGE SCALE GENOMIC DNA]</scope>
</reference>
<evidence type="ECO:0000313" key="2">
    <source>
        <dbReference type="Proteomes" id="UP001497453"/>
    </source>
</evidence>
<gene>
    <name evidence="1" type="ORF">GFSPODELE1_LOCUS7582</name>
</gene>
<sequence length="190" mass="20289">MLILILRRYYTFALWLTLPVSFKDANIWLLRCDSGVGRVHCDCTQGARLMPSLSSFSYWVSRIKCIEGIMTSIFSTLSRLALSICLLLTVAFIDAGVRVSDPVASQSITQVACGIDSAQDGIGQIVNALSAGQQAPPSDRQQVADGLNCAFTALANITSADPAVTQNLSKVQQELKDTGTAGDGVLADCK</sequence>
<organism evidence="1 2">
    <name type="scientific">Somion occarium</name>
    <dbReference type="NCBI Taxonomy" id="3059160"/>
    <lineage>
        <taxon>Eukaryota</taxon>
        <taxon>Fungi</taxon>
        <taxon>Dikarya</taxon>
        <taxon>Basidiomycota</taxon>
        <taxon>Agaricomycotina</taxon>
        <taxon>Agaricomycetes</taxon>
        <taxon>Polyporales</taxon>
        <taxon>Cerrenaceae</taxon>
        <taxon>Somion</taxon>
    </lineage>
</organism>